<reference evidence="2" key="2">
    <citation type="journal article" date="2021" name="PeerJ">
        <title>Extensive microbial diversity within the chicken gut microbiome revealed by metagenomics and culture.</title>
        <authorList>
            <person name="Gilroy R."/>
            <person name="Ravi A."/>
            <person name="Getino M."/>
            <person name="Pursley I."/>
            <person name="Horton D.L."/>
            <person name="Alikhan N.F."/>
            <person name="Baker D."/>
            <person name="Gharbi K."/>
            <person name="Hall N."/>
            <person name="Watson M."/>
            <person name="Adriaenssens E.M."/>
            <person name="Foster-Nyarko E."/>
            <person name="Jarju S."/>
            <person name="Secka A."/>
            <person name="Antonio M."/>
            <person name="Oren A."/>
            <person name="Chaudhuri R.R."/>
            <person name="La Ragione R."/>
            <person name="Hildebrand F."/>
            <person name="Pallen M.J."/>
        </authorList>
    </citation>
    <scope>NUCLEOTIDE SEQUENCE</scope>
    <source>
        <strain evidence="2">ChiSxjej2B14-6234</strain>
    </source>
</reference>
<sequence length="207" mass="22129">MKQRLGSDPLSWIRDTRTSQEDANTGERDGTTAAPAAPATPAPSTNDTNTGERDGTTVARPAVARPAAARPAVASAKKANTGERTARRKPAQAGPAAPAAQAGPAAPANDTNTGELPGEEALRALIARELAGMAPRRGRPRTNLREVTKSSQEGLPENWTRATFIVRETLLEDLKDCAYTRRKTIRDVLDEALTAYLSGQELLRRPR</sequence>
<accession>A0A9D0Z9Y4</accession>
<protein>
    <submittedName>
        <fullName evidence="2">Uncharacterized protein</fullName>
    </submittedName>
</protein>
<gene>
    <name evidence="2" type="ORF">IAB73_06960</name>
</gene>
<feature type="region of interest" description="Disordered" evidence="1">
    <location>
        <begin position="1"/>
        <end position="116"/>
    </location>
</feature>
<name>A0A9D0Z9Y4_9FIRM</name>
<organism evidence="2 3">
    <name type="scientific">Candidatus Onthenecus intestinigallinarum</name>
    <dbReference type="NCBI Taxonomy" id="2840875"/>
    <lineage>
        <taxon>Bacteria</taxon>
        <taxon>Bacillati</taxon>
        <taxon>Bacillota</taxon>
        <taxon>Clostridia</taxon>
        <taxon>Eubacteriales</taxon>
        <taxon>Candidatus Onthenecus</taxon>
    </lineage>
</organism>
<feature type="compositionally biased region" description="Low complexity" evidence="1">
    <location>
        <begin position="91"/>
        <end position="108"/>
    </location>
</feature>
<dbReference type="Proteomes" id="UP000886887">
    <property type="component" value="Unassembled WGS sequence"/>
</dbReference>
<feature type="compositionally biased region" description="Low complexity" evidence="1">
    <location>
        <begin position="58"/>
        <end position="74"/>
    </location>
</feature>
<evidence type="ECO:0000313" key="2">
    <source>
        <dbReference type="EMBL" id="HIQ71927.1"/>
    </source>
</evidence>
<feature type="region of interest" description="Disordered" evidence="1">
    <location>
        <begin position="131"/>
        <end position="152"/>
    </location>
</feature>
<feature type="compositionally biased region" description="Basic and acidic residues" evidence="1">
    <location>
        <begin position="14"/>
        <end position="30"/>
    </location>
</feature>
<dbReference type="EMBL" id="DVFJ01000022">
    <property type="protein sequence ID" value="HIQ71927.1"/>
    <property type="molecule type" value="Genomic_DNA"/>
</dbReference>
<feature type="compositionally biased region" description="Low complexity" evidence="1">
    <location>
        <begin position="31"/>
        <end position="43"/>
    </location>
</feature>
<dbReference type="AlphaFoldDB" id="A0A9D0Z9Y4"/>
<evidence type="ECO:0000256" key="1">
    <source>
        <dbReference type="SAM" id="MobiDB-lite"/>
    </source>
</evidence>
<proteinExistence type="predicted"/>
<evidence type="ECO:0000313" key="3">
    <source>
        <dbReference type="Proteomes" id="UP000886887"/>
    </source>
</evidence>
<comment type="caution">
    <text evidence="2">The sequence shown here is derived from an EMBL/GenBank/DDBJ whole genome shotgun (WGS) entry which is preliminary data.</text>
</comment>
<reference evidence="2" key="1">
    <citation type="submission" date="2020-10" db="EMBL/GenBank/DDBJ databases">
        <authorList>
            <person name="Gilroy R."/>
        </authorList>
    </citation>
    <scope>NUCLEOTIDE SEQUENCE</scope>
    <source>
        <strain evidence="2">ChiSxjej2B14-6234</strain>
    </source>
</reference>